<dbReference type="AlphaFoldDB" id="A0A2B4RBA0"/>
<gene>
    <name evidence="2" type="ORF">AWC38_SpisGene22108</name>
</gene>
<organism evidence="2 3">
    <name type="scientific">Stylophora pistillata</name>
    <name type="common">Smooth cauliflower coral</name>
    <dbReference type="NCBI Taxonomy" id="50429"/>
    <lineage>
        <taxon>Eukaryota</taxon>
        <taxon>Metazoa</taxon>
        <taxon>Cnidaria</taxon>
        <taxon>Anthozoa</taxon>
        <taxon>Hexacorallia</taxon>
        <taxon>Scleractinia</taxon>
        <taxon>Astrocoeniina</taxon>
        <taxon>Pocilloporidae</taxon>
        <taxon>Stylophora</taxon>
    </lineage>
</organism>
<comment type="caution">
    <text evidence="2">The sequence shown here is derived from an EMBL/GenBank/DDBJ whole genome shotgun (WGS) entry which is preliminary data.</text>
</comment>
<proteinExistence type="predicted"/>
<dbReference type="Proteomes" id="UP000225706">
    <property type="component" value="Unassembled WGS sequence"/>
</dbReference>
<evidence type="ECO:0000313" key="2">
    <source>
        <dbReference type="EMBL" id="PFX13780.1"/>
    </source>
</evidence>
<evidence type="ECO:0000313" key="3">
    <source>
        <dbReference type="Proteomes" id="UP000225706"/>
    </source>
</evidence>
<feature type="transmembrane region" description="Helical" evidence="1">
    <location>
        <begin position="230"/>
        <end position="251"/>
    </location>
</feature>
<protein>
    <submittedName>
        <fullName evidence="2">Uncharacterized protein</fullName>
    </submittedName>
</protein>
<keyword evidence="1" id="KW-0472">Membrane</keyword>
<dbReference type="EMBL" id="LSMT01000897">
    <property type="protein sequence ID" value="PFX13780.1"/>
    <property type="molecule type" value="Genomic_DNA"/>
</dbReference>
<keyword evidence="3" id="KW-1185">Reference proteome</keyword>
<name>A0A2B4RBA0_STYPI</name>
<reference evidence="3" key="1">
    <citation type="journal article" date="2017" name="bioRxiv">
        <title>Comparative analysis of the genomes of Stylophora pistillata and Acropora digitifera provides evidence for extensive differences between species of corals.</title>
        <authorList>
            <person name="Voolstra C.R."/>
            <person name="Li Y."/>
            <person name="Liew Y.J."/>
            <person name="Baumgarten S."/>
            <person name="Zoccola D."/>
            <person name="Flot J.-F."/>
            <person name="Tambutte S."/>
            <person name="Allemand D."/>
            <person name="Aranda M."/>
        </authorList>
    </citation>
    <scope>NUCLEOTIDE SEQUENCE [LARGE SCALE GENOMIC DNA]</scope>
</reference>
<keyword evidence="1" id="KW-0812">Transmembrane</keyword>
<keyword evidence="1" id="KW-1133">Transmembrane helix</keyword>
<accession>A0A2B4RBA0</accession>
<evidence type="ECO:0000256" key="1">
    <source>
        <dbReference type="SAM" id="Phobius"/>
    </source>
</evidence>
<feature type="transmembrane region" description="Helical" evidence="1">
    <location>
        <begin position="194"/>
        <end position="224"/>
    </location>
</feature>
<sequence>MFDETRLQTCIRAVEKLVLEQTGVDISMELQFVSQLEKTIHKLEKLVNEGCGTVQVQEIISGLTSALLTGYITRLAKTTHLQSEAEKMDESSEGQPGEIQPVVSRLKLFIGRCKQAKQEVEELLKSIEKMINERMDSFGSFSERDLKQIRNKKLDLDAALKIWGNLISKTESVLSEFDRDIKAYQERESRRAKWTLTCVLAVVGLSGGAAAVGFGLGGIFGVGIGLKASAAGASIGGGVTVSGACASVLGLKLKQKYCYWKEEQKVNQRMLLKPSSVEAQSLSPAFAWC</sequence>